<reference evidence="8" key="1">
    <citation type="journal article" date="2013" name="Genome Announc.">
        <title>Draft genome sequence of the ascomycete Phaeoacremonium aleophilum strain UCR-PA7, a causal agent of the esca disease complex in grapevines.</title>
        <authorList>
            <person name="Blanco-Ulate B."/>
            <person name="Rolshausen P."/>
            <person name="Cantu D."/>
        </authorList>
    </citation>
    <scope>NUCLEOTIDE SEQUENCE [LARGE SCALE GENOMIC DNA]</scope>
    <source>
        <strain evidence="8">UCR-PA7</strain>
    </source>
</reference>
<dbReference type="KEGG" id="tmn:UCRPA7_8175"/>
<dbReference type="OrthoDB" id="4078873at2759"/>
<dbReference type="PANTHER" id="PTHR23501:SF3">
    <property type="entry name" value="MAJOR FACILITATOR SUPERFAMILY (MFS) PROFILE DOMAIN-CONTAINING PROTEIN"/>
    <property type="match status" value="1"/>
</dbReference>
<feature type="transmembrane region" description="Helical" evidence="6">
    <location>
        <begin position="196"/>
        <end position="214"/>
    </location>
</feature>
<evidence type="ECO:0000256" key="6">
    <source>
        <dbReference type="SAM" id="Phobius"/>
    </source>
</evidence>
<dbReference type="GO" id="GO:0005886">
    <property type="term" value="C:plasma membrane"/>
    <property type="evidence" value="ECO:0007669"/>
    <property type="project" value="TreeGrafter"/>
</dbReference>
<feature type="transmembrane region" description="Helical" evidence="6">
    <location>
        <begin position="246"/>
        <end position="268"/>
    </location>
</feature>
<dbReference type="GO" id="GO:0022857">
    <property type="term" value="F:transmembrane transporter activity"/>
    <property type="evidence" value="ECO:0007669"/>
    <property type="project" value="InterPro"/>
</dbReference>
<keyword evidence="4 6" id="KW-1133">Transmembrane helix</keyword>
<dbReference type="EMBL" id="KB933348">
    <property type="protein sequence ID" value="EON96390.1"/>
    <property type="molecule type" value="Genomic_DNA"/>
</dbReference>
<feature type="transmembrane region" description="Helical" evidence="6">
    <location>
        <begin position="280"/>
        <end position="307"/>
    </location>
</feature>
<evidence type="ECO:0000256" key="4">
    <source>
        <dbReference type="ARBA" id="ARBA00022989"/>
    </source>
</evidence>
<dbReference type="HOGENOM" id="CLU_012970_1_0_1"/>
<gene>
    <name evidence="7" type="ORF">UCRPA7_8175</name>
</gene>
<feature type="transmembrane region" description="Helical" evidence="6">
    <location>
        <begin position="31"/>
        <end position="53"/>
    </location>
</feature>
<keyword evidence="8" id="KW-1185">Reference proteome</keyword>
<dbReference type="Pfam" id="PF06609">
    <property type="entry name" value="TRI12"/>
    <property type="match status" value="1"/>
</dbReference>
<evidence type="ECO:0000256" key="5">
    <source>
        <dbReference type="ARBA" id="ARBA00023136"/>
    </source>
</evidence>
<name>R8BAR2_PHAM7</name>
<protein>
    <submittedName>
        <fullName evidence="7">Putative siderophore iron transporter protein</fullName>
    </submittedName>
</protein>
<feature type="transmembrane region" description="Helical" evidence="6">
    <location>
        <begin position="358"/>
        <end position="377"/>
    </location>
</feature>
<sequence>MLAFATSPYIVTTWIGGPMADSILAGPGFRWGFGIFCIITPVVVVPLCLLFLWGDRKAKKAGVIPNRHTNITLKSIKDYCIEVDLFGLLLLAAGMSLFLLGLSIWSYQAQQWRSPMIICMLVFGALLIIAFVLYEKYLAPVTFIKYELLADRTVFFAGVMFVFVFFNSAVWGSYFVSMLLVVWNQSVTETTYISNIYRVGSCFAAIPIGYAIRYTGRFKWVALYYGLPLMMLGVGLMIKFRQPDSSIGYVIMTQIFVAFAGGPLVIAGEMAMMAPSDHQYIATIIAILDLFGSIGTALGSAVSAAIWTGTFLPALRKHLPATAPVERIYSSLYIQLAYPVGNPTRVGISLAYGEAQRYMLITSVCLLAGAFIAVALWRDIKIKDIKQVRGTVA</sequence>
<dbReference type="InterPro" id="IPR010573">
    <property type="entry name" value="MFS_Str1/Tri12-like"/>
</dbReference>
<evidence type="ECO:0000256" key="3">
    <source>
        <dbReference type="ARBA" id="ARBA00022692"/>
    </source>
</evidence>
<dbReference type="SUPFAM" id="SSF103473">
    <property type="entry name" value="MFS general substrate transporter"/>
    <property type="match status" value="1"/>
</dbReference>
<dbReference type="eggNOG" id="KOG0254">
    <property type="taxonomic scope" value="Eukaryota"/>
</dbReference>
<feature type="transmembrane region" description="Helical" evidence="6">
    <location>
        <begin position="154"/>
        <end position="176"/>
    </location>
</feature>
<dbReference type="AlphaFoldDB" id="R8BAR2"/>
<evidence type="ECO:0000256" key="2">
    <source>
        <dbReference type="ARBA" id="ARBA00022448"/>
    </source>
</evidence>
<dbReference type="GeneID" id="19329003"/>
<proteinExistence type="predicted"/>
<evidence type="ECO:0000313" key="8">
    <source>
        <dbReference type="Proteomes" id="UP000014074"/>
    </source>
</evidence>
<feature type="transmembrane region" description="Helical" evidence="6">
    <location>
        <begin position="114"/>
        <end position="134"/>
    </location>
</feature>
<dbReference type="RefSeq" id="XP_007918885.1">
    <property type="nucleotide sequence ID" value="XM_007920694.1"/>
</dbReference>
<evidence type="ECO:0000313" key="7">
    <source>
        <dbReference type="EMBL" id="EON96390.1"/>
    </source>
</evidence>
<evidence type="ECO:0000256" key="1">
    <source>
        <dbReference type="ARBA" id="ARBA00004141"/>
    </source>
</evidence>
<keyword evidence="5 6" id="KW-0472">Membrane</keyword>
<comment type="subcellular location">
    <subcellularLocation>
        <location evidence="1">Membrane</location>
        <topology evidence="1">Multi-pass membrane protein</topology>
    </subcellularLocation>
</comment>
<feature type="transmembrane region" description="Helical" evidence="6">
    <location>
        <begin position="85"/>
        <end position="108"/>
    </location>
</feature>
<organism evidence="7 8">
    <name type="scientific">Phaeoacremonium minimum (strain UCR-PA7)</name>
    <name type="common">Esca disease fungus</name>
    <name type="synonym">Togninia minima</name>
    <dbReference type="NCBI Taxonomy" id="1286976"/>
    <lineage>
        <taxon>Eukaryota</taxon>
        <taxon>Fungi</taxon>
        <taxon>Dikarya</taxon>
        <taxon>Ascomycota</taxon>
        <taxon>Pezizomycotina</taxon>
        <taxon>Sordariomycetes</taxon>
        <taxon>Sordariomycetidae</taxon>
        <taxon>Togniniales</taxon>
        <taxon>Togniniaceae</taxon>
        <taxon>Phaeoacremonium</taxon>
    </lineage>
</organism>
<feature type="transmembrane region" description="Helical" evidence="6">
    <location>
        <begin position="221"/>
        <end position="240"/>
    </location>
</feature>
<dbReference type="InterPro" id="IPR036259">
    <property type="entry name" value="MFS_trans_sf"/>
</dbReference>
<dbReference type="Proteomes" id="UP000014074">
    <property type="component" value="Unassembled WGS sequence"/>
</dbReference>
<dbReference type="PANTHER" id="PTHR23501">
    <property type="entry name" value="MAJOR FACILITATOR SUPERFAMILY"/>
    <property type="match status" value="1"/>
</dbReference>
<accession>R8BAR2</accession>
<keyword evidence="2" id="KW-0813">Transport</keyword>
<keyword evidence="3 6" id="KW-0812">Transmembrane</keyword>